<dbReference type="InterPro" id="IPR006257">
    <property type="entry name" value="LAT1"/>
</dbReference>
<keyword evidence="3 8" id="KW-0808">Transferase</keyword>
<dbReference type="FunFam" id="2.40.50.100:FF:000010">
    <property type="entry name" value="Acetyltransferase component of pyruvate dehydrogenase complex"/>
    <property type="match status" value="1"/>
</dbReference>
<feature type="domain" description="Lipoyl-binding" evidence="10">
    <location>
        <begin position="2"/>
        <end position="78"/>
    </location>
</feature>
<name>I9N7Y9_RHILT</name>
<comment type="catalytic activity">
    <reaction evidence="7 8">
        <text>N(6)-[(R)-dihydrolipoyl]-L-lysyl-[protein] + acetyl-CoA = N(6)-[(R)-S(8)-acetyldihydrolipoyl]-L-lysyl-[protein] + CoA</text>
        <dbReference type="Rhea" id="RHEA:17017"/>
        <dbReference type="Rhea" id="RHEA-COMP:10475"/>
        <dbReference type="Rhea" id="RHEA-COMP:10478"/>
        <dbReference type="ChEBI" id="CHEBI:57287"/>
        <dbReference type="ChEBI" id="CHEBI:57288"/>
        <dbReference type="ChEBI" id="CHEBI:83100"/>
        <dbReference type="ChEBI" id="CHEBI:83111"/>
        <dbReference type="EC" id="2.3.1.12"/>
    </reaction>
</comment>
<dbReference type="InterPro" id="IPR011053">
    <property type="entry name" value="Single_hybrid_motif"/>
</dbReference>
<evidence type="ECO:0000256" key="8">
    <source>
        <dbReference type="RuleBase" id="RU361137"/>
    </source>
</evidence>
<dbReference type="GO" id="GO:0045254">
    <property type="term" value="C:pyruvate dehydrogenase complex"/>
    <property type="evidence" value="ECO:0007669"/>
    <property type="project" value="UniProtKB-UniRule"/>
</dbReference>
<organism evidence="12 13">
    <name type="scientific">Rhizobium leguminosarum bv. trifolii WSM597</name>
    <dbReference type="NCBI Taxonomy" id="754764"/>
    <lineage>
        <taxon>Bacteria</taxon>
        <taxon>Pseudomonadati</taxon>
        <taxon>Pseudomonadota</taxon>
        <taxon>Alphaproteobacteria</taxon>
        <taxon>Hyphomicrobiales</taxon>
        <taxon>Rhizobiaceae</taxon>
        <taxon>Rhizobium/Agrobacterium group</taxon>
        <taxon>Rhizobium</taxon>
    </lineage>
</organism>
<proteinExistence type="inferred from homology"/>
<evidence type="ECO:0000259" key="10">
    <source>
        <dbReference type="PROSITE" id="PS50968"/>
    </source>
</evidence>
<comment type="function">
    <text evidence="6">The pyruvate dehydrogenase complex catalyzes the overall conversion of pyruvate to acetyl-CoA and CO(2). It contains multiple copies of three enzymatic components: pyruvate dehydrogenase (E1), dihydrolipoamide acetyltransferase (E2) and lipoamide dehydrogenase (E3).</text>
</comment>
<evidence type="ECO:0000256" key="4">
    <source>
        <dbReference type="ARBA" id="ARBA00022823"/>
    </source>
</evidence>
<keyword evidence="5 8" id="KW-0012">Acyltransferase</keyword>
<dbReference type="SUPFAM" id="SSF51230">
    <property type="entry name" value="Single hybrid motif"/>
    <property type="match status" value="1"/>
</dbReference>
<feature type="region of interest" description="Disordered" evidence="9">
    <location>
        <begin position="102"/>
        <end position="140"/>
    </location>
</feature>
<dbReference type="HOGENOM" id="CLU_016733_10_2_5"/>
<feature type="compositionally biased region" description="Low complexity" evidence="9">
    <location>
        <begin position="102"/>
        <end position="115"/>
    </location>
</feature>
<evidence type="ECO:0000256" key="7">
    <source>
        <dbReference type="ARBA" id="ARBA00048370"/>
    </source>
</evidence>
<dbReference type="OrthoDB" id="9805770at2"/>
<dbReference type="NCBIfam" id="TIGR01349">
    <property type="entry name" value="PDHac_trf_mito"/>
    <property type="match status" value="1"/>
</dbReference>
<dbReference type="InterPro" id="IPR001078">
    <property type="entry name" value="2-oxoacid_DH_actylTfrase"/>
</dbReference>
<dbReference type="AlphaFoldDB" id="I9N7Y9"/>
<dbReference type="Pfam" id="PF02817">
    <property type="entry name" value="E3_binding"/>
    <property type="match status" value="1"/>
</dbReference>
<dbReference type="PANTHER" id="PTHR23151">
    <property type="entry name" value="DIHYDROLIPOAMIDE ACETYL/SUCCINYL-TRANSFERASE-RELATED"/>
    <property type="match status" value="1"/>
</dbReference>
<comment type="cofactor">
    <cofactor evidence="8">
        <name>(R)-lipoate</name>
        <dbReference type="ChEBI" id="CHEBI:83088"/>
    </cofactor>
    <text evidence="8">Binds 1 lipoyl cofactor covalently.</text>
</comment>
<evidence type="ECO:0000256" key="1">
    <source>
        <dbReference type="ARBA" id="ARBA00007317"/>
    </source>
</evidence>
<dbReference type="EC" id="2.3.1.12" evidence="8"/>
<evidence type="ECO:0000256" key="2">
    <source>
        <dbReference type="ARBA" id="ARBA00011484"/>
    </source>
</evidence>
<sequence>MPINITMPALSPTMEEGNLSKWLVKEGDTVKSGDVIAEIETDKATMEVEAVDEGTVAKLVVAAGTEGVKVNALIAVLAADGEDVAAAASGAGSAAPAKAEAAPKTEAAAPAPAALDNGNRVGNGAPASVSPDGSRTFSSPLARRLAKEAGIDLSAVAGSGPHGRVIKSDVEAAVAGGGAKPAAAPAAAAPQAAAAPAPAAAPKGASEDAVLKLFEPGSYELVPHDGMRKTIARRLVESKQTIPHFYVSVDCELDALMALRAQLNDAAPRKDNAPAYKLSVNDMVIKAMALALRDVPDANVSWTDTNMVKHKHADVGVAVSIPGGLITPIIRKAEQKTLSVISNEMRDLGKRAKDRKLKPEEYQGGTSSVSNMGMMGVKNFAAVVNPPHATILAVGAGEQRVVVKNGEMAIATVMSVTLSTDHRCVDGALGAELLQAFKAYIENPMGMLV</sequence>
<evidence type="ECO:0000313" key="13">
    <source>
        <dbReference type="Proteomes" id="UP000005092"/>
    </source>
</evidence>
<dbReference type="PROSITE" id="PS51826">
    <property type="entry name" value="PSBD"/>
    <property type="match status" value="1"/>
</dbReference>
<feature type="domain" description="Peripheral subunit-binding (PSBD)" evidence="11">
    <location>
        <begin position="137"/>
        <end position="174"/>
    </location>
</feature>
<dbReference type="PANTHER" id="PTHR23151:SF90">
    <property type="entry name" value="DIHYDROLIPOYLLYSINE-RESIDUE ACETYLTRANSFERASE COMPONENT OF PYRUVATE DEHYDROGENASE COMPLEX, MITOCHONDRIAL-RELATED"/>
    <property type="match status" value="1"/>
</dbReference>
<protein>
    <recommendedName>
        <fullName evidence="8">Acetyltransferase component of pyruvate dehydrogenase complex</fullName>
        <ecNumber evidence="8">2.3.1.12</ecNumber>
    </recommendedName>
</protein>
<dbReference type="Gene3D" id="3.30.559.10">
    <property type="entry name" value="Chloramphenicol acetyltransferase-like domain"/>
    <property type="match status" value="1"/>
</dbReference>
<dbReference type="InterPro" id="IPR045257">
    <property type="entry name" value="E2/Pdx1"/>
</dbReference>
<keyword evidence="4 8" id="KW-0450">Lipoyl</keyword>
<evidence type="ECO:0000259" key="11">
    <source>
        <dbReference type="PROSITE" id="PS51826"/>
    </source>
</evidence>
<reference evidence="12 13" key="1">
    <citation type="submission" date="2012-02" db="EMBL/GenBank/DDBJ databases">
        <title>Improved High-Quality Draft Sequence of Rhizobium leguminosarum bv. trifolii WSM597.</title>
        <authorList>
            <consortium name="US DOE Joint Genome Institute"/>
            <person name="Lucas S."/>
            <person name="Han J."/>
            <person name="Lapidus A."/>
            <person name="Cheng J.-F."/>
            <person name="Goodwin L."/>
            <person name="Pitluck S."/>
            <person name="Peters L."/>
            <person name="Ovchinnikova G."/>
            <person name="Held B."/>
            <person name="Detter J.C."/>
            <person name="Han C."/>
            <person name="Tapia R."/>
            <person name="Land M."/>
            <person name="Hauser L."/>
            <person name="Kyrpides N."/>
            <person name="Ivanova N."/>
            <person name="Pagani I."/>
            <person name="Brau L."/>
            <person name="Yates R."/>
            <person name="O'Hara G."/>
            <person name="Rui T."/>
            <person name="Howieson J."/>
            <person name="Reeve W."/>
            <person name="Woyke T."/>
        </authorList>
    </citation>
    <scope>NUCLEOTIDE SEQUENCE [LARGE SCALE GENOMIC DNA]</scope>
    <source>
        <strain evidence="12 13">WSM597</strain>
    </source>
</reference>
<dbReference type="PROSITE" id="PS00189">
    <property type="entry name" value="LIPOYL"/>
    <property type="match status" value="1"/>
</dbReference>
<evidence type="ECO:0000256" key="9">
    <source>
        <dbReference type="SAM" id="MobiDB-lite"/>
    </source>
</evidence>
<dbReference type="CDD" id="cd06849">
    <property type="entry name" value="lipoyl_domain"/>
    <property type="match status" value="1"/>
</dbReference>
<dbReference type="Pfam" id="PF00364">
    <property type="entry name" value="Biotin_lipoyl"/>
    <property type="match status" value="1"/>
</dbReference>
<dbReference type="GO" id="GO:0006086">
    <property type="term" value="P:pyruvate decarboxylation to acetyl-CoA"/>
    <property type="evidence" value="ECO:0007669"/>
    <property type="project" value="InterPro"/>
</dbReference>
<dbReference type="Gene3D" id="4.10.320.10">
    <property type="entry name" value="E3-binding domain"/>
    <property type="match status" value="1"/>
</dbReference>
<dbReference type="EMBL" id="JH719381">
    <property type="protein sequence ID" value="EJB02807.1"/>
    <property type="molecule type" value="Genomic_DNA"/>
</dbReference>
<gene>
    <name evidence="12" type="ORF">Rleg9DRAFT_1621</name>
</gene>
<dbReference type="InterPro" id="IPR023213">
    <property type="entry name" value="CAT-like_dom_sf"/>
</dbReference>
<dbReference type="Proteomes" id="UP000005092">
    <property type="component" value="Unassembled WGS sequence"/>
</dbReference>
<dbReference type="SUPFAM" id="SSF47005">
    <property type="entry name" value="Peripheral subunit-binding domain of 2-oxo acid dehydrogenase complex"/>
    <property type="match status" value="1"/>
</dbReference>
<dbReference type="InterPro" id="IPR004167">
    <property type="entry name" value="PSBD"/>
</dbReference>
<dbReference type="Pfam" id="PF00198">
    <property type="entry name" value="2-oxoacid_dh"/>
    <property type="match status" value="1"/>
</dbReference>
<keyword evidence="12" id="KW-0670">Pyruvate</keyword>
<dbReference type="SUPFAM" id="SSF52777">
    <property type="entry name" value="CoA-dependent acyltransferases"/>
    <property type="match status" value="1"/>
</dbReference>
<dbReference type="InterPro" id="IPR003016">
    <property type="entry name" value="2-oxoA_DH_lipoyl-BS"/>
</dbReference>
<dbReference type="Gene3D" id="2.40.50.100">
    <property type="match status" value="1"/>
</dbReference>
<dbReference type="GO" id="GO:0004742">
    <property type="term" value="F:dihydrolipoyllysine-residue acetyltransferase activity"/>
    <property type="evidence" value="ECO:0007669"/>
    <property type="project" value="UniProtKB-UniRule"/>
</dbReference>
<evidence type="ECO:0000256" key="6">
    <source>
        <dbReference type="ARBA" id="ARBA00025211"/>
    </source>
</evidence>
<evidence type="ECO:0000256" key="5">
    <source>
        <dbReference type="ARBA" id="ARBA00023315"/>
    </source>
</evidence>
<dbReference type="FunFam" id="3.30.559.10:FF:000003">
    <property type="entry name" value="Acetyltransferase component of pyruvate dehydrogenase complex"/>
    <property type="match status" value="1"/>
</dbReference>
<dbReference type="PROSITE" id="PS50968">
    <property type="entry name" value="BIOTINYL_LIPOYL"/>
    <property type="match status" value="1"/>
</dbReference>
<accession>I9N7Y9</accession>
<dbReference type="InterPro" id="IPR000089">
    <property type="entry name" value="Biotin_lipoyl"/>
</dbReference>
<dbReference type="InterPro" id="IPR036625">
    <property type="entry name" value="E3-bd_dom_sf"/>
</dbReference>
<evidence type="ECO:0000313" key="12">
    <source>
        <dbReference type="EMBL" id="EJB02807.1"/>
    </source>
</evidence>
<dbReference type="RefSeq" id="WP_003586653.1">
    <property type="nucleotide sequence ID" value="NZ_JH719381.1"/>
</dbReference>
<evidence type="ECO:0000256" key="3">
    <source>
        <dbReference type="ARBA" id="ARBA00022679"/>
    </source>
</evidence>
<comment type="similarity">
    <text evidence="1 8">Belongs to the 2-oxoacid dehydrogenase family.</text>
</comment>
<comment type="subunit">
    <text evidence="2">Forms a 24-polypeptide structural core with octahedral symmetry.</text>
</comment>